<dbReference type="PANTHER" id="PTHR43732:SF1">
    <property type="entry name" value="RIBOSE 5-PHOSPHATE ISOMERASE"/>
    <property type="match status" value="1"/>
</dbReference>
<reference evidence="20" key="1">
    <citation type="submission" date="2012-09" db="EMBL/GenBank/DDBJ databases">
        <authorList>
            <person name="Weinstock G."/>
            <person name="Sodergren E."/>
            <person name="Clifton S."/>
            <person name="Fulton L."/>
            <person name="Fulton B."/>
            <person name="Courtney L."/>
            <person name="Fronick C."/>
            <person name="Harrison M."/>
            <person name="Strong C."/>
            <person name="Farmer C."/>
            <person name="Delehaunty K."/>
            <person name="Markovic C."/>
            <person name="Hall O."/>
            <person name="Minx P."/>
            <person name="Tomlinson C."/>
            <person name="Mitreva M."/>
            <person name="Nelson J."/>
            <person name="Hou S."/>
            <person name="Wollam A."/>
            <person name="Pepin K.H."/>
            <person name="Johnson M."/>
            <person name="Bhonagiri V."/>
            <person name="Nash W.E."/>
            <person name="Suruliraj S."/>
            <person name="Warren W."/>
            <person name="Chinwalla A."/>
            <person name="Mardis E.R."/>
            <person name="Wilson R.K."/>
        </authorList>
    </citation>
    <scope>NUCLEOTIDE SEQUENCE [LARGE SCALE GENOMIC DNA]</scope>
    <source>
        <strain evidence="20">OS1</strain>
    </source>
</reference>
<dbReference type="UniPathway" id="UPA00574">
    <property type="reaction ID" value="UER00636"/>
</dbReference>
<evidence type="ECO:0000256" key="9">
    <source>
        <dbReference type="ARBA" id="ARBA00022842"/>
    </source>
</evidence>
<proteinExistence type="inferred from homology"/>
<gene>
    <name evidence="17" type="primary">upp</name>
    <name evidence="19" type="ORF">HMPREF1705_03371</name>
</gene>
<keyword evidence="9 17" id="KW-0460">Magnesium</keyword>
<evidence type="ECO:0000256" key="5">
    <source>
        <dbReference type="ARBA" id="ARBA00022533"/>
    </source>
</evidence>
<evidence type="ECO:0000256" key="8">
    <source>
        <dbReference type="ARBA" id="ARBA00022741"/>
    </source>
</evidence>
<dbReference type="Pfam" id="PF14681">
    <property type="entry name" value="UPRTase"/>
    <property type="match status" value="1"/>
</dbReference>
<dbReference type="eggNOG" id="COG0035">
    <property type="taxonomic scope" value="Bacteria"/>
</dbReference>
<dbReference type="EC" id="2.4.2.9" evidence="4 17"/>
<dbReference type="NCBIfam" id="TIGR00689">
    <property type="entry name" value="rpiB_lacA_lacB"/>
    <property type="match status" value="1"/>
</dbReference>
<dbReference type="InterPro" id="IPR004785">
    <property type="entry name" value="RpiB"/>
</dbReference>
<dbReference type="eggNOG" id="COG0698">
    <property type="taxonomic scope" value="Bacteria"/>
</dbReference>
<comment type="similarity">
    <text evidence="2">Belongs to the LacAB/RpiB family.</text>
</comment>
<dbReference type="RefSeq" id="WP_009202543.1">
    <property type="nucleotide sequence ID" value="NZ_ACJX03000001.1"/>
</dbReference>
<dbReference type="STRING" id="592015.HMPREF1705_03371"/>
<dbReference type="FunFam" id="3.40.50.2020:FF:000003">
    <property type="entry name" value="Uracil phosphoribosyltransferase"/>
    <property type="match status" value="1"/>
</dbReference>
<comment type="caution">
    <text evidence="19">The sequence shown here is derived from an EMBL/GenBank/DDBJ whole genome shotgun (WGS) entry which is preliminary data.</text>
</comment>
<evidence type="ECO:0000256" key="3">
    <source>
        <dbReference type="ARBA" id="ARBA00009516"/>
    </source>
</evidence>
<dbReference type="EMBL" id="ACJX03000001">
    <property type="protein sequence ID" value="KRT36112.1"/>
    <property type="molecule type" value="Genomic_DNA"/>
</dbReference>
<dbReference type="AlphaFoldDB" id="A0A0T5XCN3"/>
<keyword evidence="7 17" id="KW-0808">Transferase</keyword>
<feature type="binding site" evidence="17">
    <location>
        <begin position="287"/>
        <end position="295"/>
    </location>
    <ligand>
        <name>5-phospho-alpha-D-ribose 1-diphosphate</name>
        <dbReference type="ChEBI" id="CHEBI:58017"/>
    </ligand>
</feature>
<feature type="binding site" evidence="17">
    <location>
        <begin position="355"/>
        <end position="357"/>
    </location>
    <ligand>
        <name>uracil</name>
        <dbReference type="ChEBI" id="CHEBI:17568"/>
    </ligand>
</feature>
<dbReference type="Proteomes" id="UP000005273">
    <property type="component" value="Unassembled WGS sequence"/>
</dbReference>
<dbReference type="InterPro" id="IPR000836">
    <property type="entry name" value="PRTase_dom"/>
</dbReference>
<keyword evidence="5 17" id="KW-0021">Allosteric enzyme</keyword>
<dbReference type="InterPro" id="IPR051812">
    <property type="entry name" value="SPI_LacAB/RpiB"/>
</dbReference>
<dbReference type="OrthoDB" id="9781675at2"/>
<dbReference type="NCBIfam" id="TIGR01091">
    <property type="entry name" value="upp"/>
    <property type="match status" value="1"/>
</dbReference>
<dbReference type="Gene3D" id="3.40.1400.10">
    <property type="entry name" value="Sugar-phosphate isomerase, RpiB/LacA/LacB"/>
    <property type="match status" value="1"/>
</dbReference>
<dbReference type="InterPro" id="IPR034332">
    <property type="entry name" value="Upp_B"/>
</dbReference>
<dbReference type="InterPro" id="IPR036569">
    <property type="entry name" value="RpiB_LacA_LacB_sf"/>
</dbReference>
<evidence type="ECO:0000256" key="15">
    <source>
        <dbReference type="ARBA" id="ARBA00072146"/>
    </source>
</evidence>
<evidence type="ECO:0000313" key="19">
    <source>
        <dbReference type="EMBL" id="KRT36112.1"/>
    </source>
</evidence>
<dbReference type="CDD" id="cd06223">
    <property type="entry name" value="PRTases_typeI"/>
    <property type="match status" value="1"/>
</dbReference>
<feature type="binding site" evidence="17">
    <location>
        <position position="350"/>
    </location>
    <ligand>
        <name>uracil</name>
        <dbReference type="ChEBI" id="CHEBI:17568"/>
    </ligand>
</feature>
<feature type="binding site" evidence="17">
    <location>
        <position position="260"/>
    </location>
    <ligand>
        <name>5-phospho-alpha-D-ribose 1-diphosphate</name>
        <dbReference type="ChEBI" id="CHEBI:58017"/>
    </ligand>
</feature>
<comment type="function">
    <text evidence="14 17">Catalyzes the conversion of uracil and 5-phospho-alpha-D-ribose 1-diphosphate (PRPP) to UMP and diphosphate.</text>
</comment>
<evidence type="ECO:0000256" key="17">
    <source>
        <dbReference type="HAMAP-Rule" id="MF_01218"/>
    </source>
</evidence>
<evidence type="ECO:0000313" key="20">
    <source>
        <dbReference type="Proteomes" id="UP000005273"/>
    </source>
</evidence>
<dbReference type="Pfam" id="PF02502">
    <property type="entry name" value="LacAB_rpiB"/>
    <property type="match status" value="1"/>
</dbReference>
<accession>A0A0T5XCN3</accession>
<dbReference type="GO" id="GO:0004845">
    <property type="term" value="F:uracil phosphoribosyltransferase activity"/>
    <property type="evidence" value="ECO:0007669"/>
    <property type="project" value="UniProtKB-UniRule"/>
</dbReference>
<dbReference type="SUPFAM" id="SSF53271">
    <property type="entry name" value="PRTase-like"/>
    <property type="match status" value="1"/>
</dbReference>
<dbReference type="GO" id="GO:0000287">
    <property type="term" value="F:magnesium ion binding"/>
    <property type="evidence" value="ECO:0007669"/>
    <property type="project" value="UniProtKB-UniRule"/>
</dbReference>
<dbReference type="GO" id="GO:0016861">
    <property type="term" value="F:intramolecular oxidoreductase activity, interconverting aldoses and ketoses"/>
    <property type="evidence" value="ECO:0007669"/>
    <property type="project" value="UniProtKB-ARBA"/>
</dbReference>
<evidence type="ECO:0000256" key="6">
    <source>
        <dbReference type="ARBA" id="ARBA00022676"/>
    </source>
</evidence>
<evidence type="ECO:0000256" key="11">
    <source>
        <dbReference type="ARBA" id="ARBA00023235"/>
    </source>
</evidence>
<name>A0A0T5XCN3_9BACT</name>
<dbReference type="NCBIfam" id="NF004051">
    <property type="entry name" value="PRK05571.1"/>
    <property type="match status" value="1"/>
</dbReference>
<evidence type="ECO:0000256" key="14">
    <source>
        <dbReference type="ARBA" id="ARBA00056901"/>
    </source>
</evidence>
<comment type="similarity">
    <text evidence="3 17">Belongs to the UPRTase family.</text>
</comment>
<dbReference type="NCBIfam" id="NF001097">
    <property type="entry name" value="PRK00129.1"/>
    <property type="match status" value="1"/>
</dbReference>
<evidence type="ECO:0000256" key="13">
    <source>
        <dbReference type="ARBA" id="ARBA00052919"/>
    </source>
</evidence>
<feature type="binding site" evidence="17">
    <location>
        <position position="356"/>
    </location>
    <ligand>
        <name>5-phospho-alpha-D-ribose 1-diphosphate</name>
        <dbReference type="ChEBI" id="CHEBI:58017"/>
    </ligand>
</feature>
<feature type="binding site" evidence="17">
    <location>
        <position position="235"/>
    </location>
    <ligand>
        <name>5-phospho-alpha-D-ribose 1-diphosphate</name>
        <dbReference type="ChEBI" id="CHEBI:58017"/>
    </ligand>
</feature>
<sequence>MKIVLGADHAGCALKNAAKEYLLKRDIDVIDLGVGSDDEPVDYSDIGIKAAEMVAASKCDRGILSCGTGIGMSIAANKVRGAYAALCTDSFMAKMSRLHNNANILVLGGRVVSVERAMEIVEVWLDTPFEGGRHFRRIEKIRAYENKDIEGKGSHSKGRLVIMDHPLIQHKLGIIRNTSTSVKEFRELVEEIAGLMVYEITRDLPVEEIEVETPLAKTRAKTISGKKMAVVPVLRAGLGMVQGILKLIPNAKVGHIGVYRDPTTLQPVEYYCKLPGDIEERDILIVDPMLATGGSSVLAIDLVKRRGGKKVSLVCLIGAPEGLQKVKEAHPDVDIYMAALDDHLDEHGYIVPGLGDAGDRLFGTK</sequence>
<keyword evidence="8 17" id="KW-0547">Nucleotide-binding</keyword>
<dbReference type="GO" id="GO:0005525">
    <property type="term" value="F:GTP binding"/>
    <property type="evidence" value="ECO:0007669"/>
    <property type="project" value="UniProtKB-KW"/>
</dbReference>
<comment type="activity regulation">
    <text evidence="17">Allosterically activated by GTP.</text>
</comment>
<evidence type="ECO:0000259" key="18">
    <source>
        <dbReference type="Pfam" id="PF14681"/>
    </source>
</evidence>
<dbReference type="Gene3D" id="3.40.50.2020">
    <property type="match status" value="1"/>
</dbReference>
<dbReference type="SUPFAM" id="SSF89623">
    <property type="entry name" value="Ribose/Galactose isomerase RpiB/AlsB"/>
    <property type="match status" value="1"/>
</dbReference>
<evidence type="ECO:0000256" key="4">
    <source>
        <dbReference type="ARBA" id="ARBA00011894"/>
    </source>
</evidence>
<dbReference type="GO" id="GO:0005975">
    <property type="term" value="P:carbohydrate metabolic process"/>
    <property type="evidence" value="ECO:0007669"/>
    <property type="project" value="InterPro"/>
</dbReference>
<dbReference type="NCBIfam" id="TIGR01120">
    <property type="entry name" value="rpiB"/>
    <property type="match status" value="1"/>
</dbReference>
<dbReference type="InterPro" id="IPR003500">
    <property type="entry name" value="RpiB_LacA_LacB"/>
</dbReference>
<dbReference type="HAMAP" id="MF_01218_B">
    <property type="entry name" value="Upp_B"/>
    <property type="match status" value="1"/>
</dbReference>
<comment type="pathway">
    <text evidence="1 17">Pyrimidine metabolism; UMP biosynthesis via salvage pathway; UMP from uracil: step 1/1.</text>
</comment>
<protein>
    <recommendedName>
        <fullName evidence="15 17">Uracil phosphoribosyltransferase</fullName>
        <ecNumber evidence="4 17">2.4.2.9</ecNumber>
    </recommendedName>
    <alternativeName>
        <fullName evidence="12 17">UMP pyrophosphorylase</fullName>
    </alternativeName>
    <alternativeName>
        <fullName evidence="16 17">UPRTase</fullName>
    </alternativeName>
</protein>
<keyword evidence="10 17" id="KW-0342">GTP-binding</keyword>
<evidence type="ECO:0000256" key="7">
    <source>
        <dbReference type="ARBA" id="ARBA00022679"/>
    </source>
</evidence>
<evidence type="ECO:0000256" key="10">
    <source>
        <dbReference type="ARBA" id="ARBA00023134"/>
    </source>
</evidence>
<dbReference type="GO" id="GO:0044206">
    <property type="term" value="P:UMP salvage"/>
    <property type="evidence" value="ECO:0007669"/>
    <property type="project" value="UniProtKB-UniRule"/>
</dbReference>
<keyword evidence="20" id="KW-1185">Reference proteome</keyword>
<evidence type="ECO:0000256" key="1">
    <source>
        <dbReference type="ARBA" id="ARBA00005180"/>
    </source>
</evidence>
<keyword evidence="11" id="KW-0413">Isomerase</keyword>
<evidence type="ECO:0000256" key="12">
    <source>
        <dbReference type="ARBA" id="ARBA00031082"/>
    </source>
</evidence>
<dbReference type="PANTHER" id="PTHR43732">
    <property type="entry name" value="RIBOSE 5-PHOSPHATE ISOMERASE-RELATED"/>
    <property type="match status" value="1"/>
</dbReference>
<comment type="cofactor">
    <cofactor evidence="17">
        <name>Mg(2+)</name>
        <dbReference type="ChEBI" id="CHEBI:18420"/>
    </cofactor>
    <text evidence="17">Binds 1 Mg(2+) ion per subunit. The magnesium is bound as Mg-PRPP.</text>
</comment>
<dbReference type="InterPro" id="IPR029057">
    <property type="entry name" value="PRTase-like"/>
</dbReference>
<dbReference type="GO" id="GO:0006223">
    <property type="term" value="P:uracil salvage"/>
    <property type="evidence" value="ECO:0007669"/>
    <property type="project" value="InterPro"/>
</dbReference>
<dbReference type="InterPro" id="IPR005765">
    <property type="entry name" value="UPRT"/>
</dbReference>
<feature type="domain" description="Phosphoribosyltransferase" evidence="18">
    <location>
        <begin position="163"/>
        <end position="364"/>
    </location>
</feature>
<keyword evidence="6 17" id="KW-0328">Glycosyltransferase</keyword>
<evidence type="ECO:0000256" key="16">
    <source>
        <dbReference type="ARBA" id="ARBA00079807"/>
    </source>
</evidence>
<organism evidence="19 20">
    <name type="scientific">Acetomicrobium hydrogeniformans ATCC BAA-1850</name>
    <dbReference type="NCBI Taxonomy" id="592015"/>
    <lineage>
        <taxon>Bacteria</taxon>
        <taxon>Thermotogati</taxon>
        <taxon>Synergistota</taxon>
        <taxon>Synergistia</taxon>
        <taxon>Synergistales</taxon>
        <taxon>Acetomicrobiaceae</taxon>
        <taxon>Acetomicrobium</taxon>
    </lineage>
</organism>
<evidence type="ECO:0000256" key="2">
    <source>
        <dbReference type="ARBA" id="ARBA00008754"/>
    </source>
</evidence>
<dbReference type="GO" id="GO:0005737">
    <property type="term" value="C:cytoplasm"/>
    <property type="evidence" value="ECO:0007669"/>
    <property type="project" value="UniProtKB-ARBA"/>
</dbReference>
<comment type="catalytic activity">
    <reaction evidence="13 17">
        <text>UMP + diphosphate = 5-phospho-alpha-D-ribose 1-diphosphate + uracil</text>
        <dbReference type="Rhea" id="RHEA:13017"/>
        <dbReference type="ChEBI" id="CHEBI:17568"/>
        <dbReference type="ChEBI" id="CHEBI:33019"/>
        <dbReference type="ChEBI" id="CHEBI:57865"/>
        <dbReference type="ChEBI" id="CHEBI:58017"/>
        <dbReference type="EC" id="2.4.2.9"/>
    </reaction>
</comment>